<sequence>MEFLIFGAGQMAQAVGFDLVRQPDVERVYVVDNQLRQLRRLQRFLNSSKIRPVHIPATAPELKELLARCQAAISCIPYNYNLRLTRMAIAAGTNFCDLGGNNTVVRRQLALDRKARTAGCTVIPDCGLAPGMTNILVADAVSRLDRTETVRIRVGGLPVKPQPPLFYKLVFSAQGLLNEYAEPCLVLRSGKIQRVKALTEPETVIFPPPFGRLEAFHTSGGASTLPETFQRKIRELDYKTIRYPGHRLMFELIMKSAVGNWRRLPRAELACALEKVLGWETDDVVLLRIEVTGIKNGSRRLLRYQLIDYADKKTGLTAMMRTTGFSAAIVSLMLARKQIPVCGAQPGEKAVPAGRFIAELRHRGLNLTIRSVKL</sequence>
<dbReference type="Pfam" id="PF16653">
    <property type="entry name" value="Sacchrp_dh_C"/>
    <property type="match status" value="1"/>
</dbReference>
<dbReference type="PANTHER" id="PTHR11133">
    <property type="entry name" value="SACCHAROPINE DEHYDROGENASE"/>
    <property type="match status" value="1"/>
</dbReference>
<gene>
    <name evidence="4" type="ORF">ENP94_05550</name>
    <name evidence="5" type="ORF">ENS16_00905</name>
</gene>
<dbReference type="Pfam" id="PF03435">
    <property type="entry name" value="Sacchrp_dh_NADP"/>
    <property type="match status" value="1"/>
</dbReference>
<comment type="caution">
    <text evidence="5">The sequence shown here is derived from an EMBL/GenBank/DDBJ whole genome shotgun (WGS) entry which is preliminary data.</text>
</comment>
<evidence type="ECO:0000313" key="4">
    <source>
        <dbReference type="EMBL" id="HEA87460.1"/>
    </source>
</evidence>
<name>A0A7C3IBG3_UNCW3</name>
<evidence type="ECO:0008006" key="6">
    <source>
        <dbReference type="Google" id="ProtNLM"/>
    </source>
</evidence>
<dbReference type="Gene3D" id="3.40.50.720">
    <property type="entry name" value="NAD(P)-binding Rossmann-like Domain"/>
    <property type="match status" value="1"/>
</dbReference>
<dbReference type="InterPro" id="IPR036291">
    <property type="entry name" value="NAD(P)-bd_dom_sf"/>
</dbReference>
<reference evidence="5" key="1">
    <citation type="journal article" date="2020" name="mSystems">
        <title>Genome- and Community-Level Interaction Insights into Carbon Utilization and Element Cycling Functions of Hydrothermarchaeota in Hydrothermal Sediment.</title>
        <authorList>
            <person name="Zhou Z."/>
            <person name="Liu Y."/>
            <person name="Xu W."/>
            <person name="Pan J."/>
            <person name="Luo Z.H."/>
            <person name="Li M."/>
        </authorList>
    </citation>
    <scope>NUCLEOTIDE SEQUENCE [LARGE SCALE GENOMIC DNA]</scope>
    <source>
        <strain evidence="4">SpSt-265</strain>
        <strain evidence="5">SpSt-465</strain>
    </source>
</reference>
<dbReference type="InterPro" id="IPR032095">
    <property type="entry name" value="Sacchrp_dh-like_C"/>
</dbReference>
<dbReference type="Gene3D" id="3.30.360.10">
    <property type="entry name" value="Dihydrodipicolinate Reductase, domain 2"/>
    <property type="match status" value="1"/>
</dbReference>
<protein>
    <recommendedName>
        <fullName evidence="6">Saccharopine dehydrogenase</fullName>
    </recommendedName>
</protein>
<feature type="domain" description="Saccharopine dehydrogenase NADP binding" evidence="2">
    <location>
        <begin position="4"/>
        <end position="123"/>
    </location>
</feature>
<dbReference type="GO" id="GO:0016491">
    <property type="term" value="F:oxidoreductase activity"/>
    <property type="evidence" value="ECO:0007669"/>
    <property type="project" value="UniProtKB-KW"/>
</dbReference>
<dbReference type="InterPro" id="IPR051168">
    <property type="entry name" value="AASS"/>
</dbReference>
<dbReference type="AlphaFoldDB" id="A0A7C3IBG3"/>
<dbReference type="EMBL" id="DSLG01000006">
    <property type="protein sequence ID" value="HEA87460.1"/>
    <property type="molecule type" value="Genomic_DNA"/>
</dbReference>
<organism evidence="5">
    <name type="scientific">candidate division WOR-3 bacterium</name>
    <dbReference type="NCBI Taxonomy" id="2052148"/>
    <lineage>
        <taxon>Bacteria</taxon>
        <taxon>Bacteria division WOR-3</taxon>
    </lineage>
</organism>
<evidence type="ECO:0000259" key="2">
    <source>
        <dbReference type="Pfam" id="PF03435"/>
    </source>
</evidence>
<dbReference type="PANTHER" id="PTHR11133:SF22">
    <property type="entry name" value="ALPHA-AMINOADIPIC SEMIALDEHYDE SYNTHASE, MITOCHONDRIAL"/>
    <property type="match status" value="1"/>
</dbReference>
<dbReference type="InterPro" id="IPR005097">
    <property type="entry name" value="Sacchrp_dh_NADP-bd"/>
</dbReference>
<dbReference type="SUPFAM" id="SSF51735">
    <property type="entry name" value="NAD(P)-binding Rossmann-fold domains"/>
    <property type="match status" value="1"/>
</dbReference>
<evidence type="ECO:0000256" key="1">
    <source>
        <dbReference type="ARBA" id="ARBA00023002"/>
    </source>
</evidence>
<feature type="domain" description="Saccharopine dehydrogenase-like C-terminal" evidence="3">
    <location>
        <begin position="127"/>
        <end position="364"/>
    </location>
</feature>
<evidence type="ECO:0000259" key="3">
    <source>
        <dbReference type="Pfam" id="PF16653"/>
    </source>
</evidence>
<keyword evidence="1" id="KW-0560">Oxidoreductase</keyword>
<accession>A0A7C3IBG3</accession>
<proteinExistence type="predicted"/>
<evidence type="ECO:0000313" key="5">
    <source>
        <dbReference type="EMBL" id="HFJ53237.1"/>
    </source>
</evidence>
<dbReference type="SUPFAM" id="SSF55347">
    <property type="entry name" value="Glyceraldehyde-3-phosphate dehydrogenase-like, C-terminal domain"/>
    <property type="match status" value="1"/>
</dbReference>
<dbReference type="EMBL" id="DSTU01000002">
    <property type="protein sequence ID" value="HFJ53237.1"/>
    <property type="molecule type" value="Genomic_DNA"/>
</dbReference>